<gene>
    <name evidence="1" type="ORF">E5163_14775</name>
</gene>
<accession>A0A4V6RF32</accession>
<sequence length="100" mass="10845">MLQPRDIADTLGPEAKALLRQWPSGICIRTGTLASLNTKDAQAAIAQAQAGVAELVTLGLAFHTNPPRAERPELIERNYRWTSQGLAVRATLIEDARRAA</sequence>
<dbReference type="AlphaFoldDB" id="A0A4V6RF32"/>
<dbReference type="EMBL" id="SRXW01000006">
    <property type="protein sequence ID" value="TGY87329.1"/>
    <property type="molecule type" value="Genomic_DNA"/>
</dbReference>
<keyword evidence="2" id="KW-1185">Reference proteome</keyword>
<protein>
    <submittedName>
        <fullName evidence="1">Uncharacterized protein</fullName>
    </submittedName>
</protein>
<organism evidence="1 2">
    <name type="scientific">Marinicauda algicola</name>
    <dbReference type="NCBI Taxonomy" id="2029849"/>
    <lineage>
        <taxon>Bacteria</taxon>
        <taxon>Pseudomonadati</taxon>
        <taxon>Pseudomonadota</taxon>
        <taxon>Alphaproteobacteria</taxon>
        <taxon>Maricaulales</taxon>
        <taxon>Maricaulaceae</taxon>
        <taxon>Marinicauda</taxon>
    </lineage>
</organism>
<reference evidence="1 2" key="1">
    <citation type="journal article" date="2017" name="Int. J. Syst. Evol. Microbiol.">
        <title>Marinicauda algicola sp. nov., isolated from a marine red alga Rhodosorus marinus.</title>
        <authorList>
            <person name="Jeong S.E."/>
            <person name="Jeon S.H."/>
            <person name="Chun B.H."/>
            <person name="Kim D.W."/>
            <person name="Jeon C.O."/>
        </authorList>
    </citation>
    <scope>NUCLEOTIDE SEQUENCE [LARGE SCALE GENOMIC DNA]</scope>
    <source>
        <strain evidence="1 2">JCM 31718</strain>
    </source>
</reference>
<name>A0A4V6RF32_9PROT</name>
<comment type="caution">
    <text evidence="1">The sequence shown here is derived from an EMBL/GenBank/DDBJ whole genome shotgun (WGS) entry which is preliminary data.</text>
</comment>
<evidence type="ECO:0000313" key="1">
    <source>
        <dbReference type="EMBL" id="TGY87329.1"/>
    </source>
</evidence>
<proteinExistence type="predicted"/>
<dbReference type="RefSeq" id="WP_135997303.1">
    <property type="nucleotide sequence ID" value="NZ_CP071057.1"/>
</dbReference>
<dbReference type="Proteomes" id="UP000308054">
    <property type="component" value="Unassembled WGS sequence"/>
</dbReference>
<evidence type="ECO:0000313" key="2">
    <source>
        <dbReference type="Proteomes" id="UP000308054"/>
    </source>
</evidence>